<protein>
    <submittedName>
        <fullName evidence="2">Uncharacterized protein</fullName>
    </submittedName>
</protein>
<feature type="signal peptide" evidence="1">
    <location>
        <begin position="1"/>
        <end position="18"/>
    </location>
</feature>
<organism evidence="2">
    <name type="scientific">Arundo donax</name>
    <name type="common">Giant reed</name>
    <name type="synonym">Donax arundinaceus</name>
    <dbReference type="NCBI Taxonomy" id="35708"/>
    <lineage>
        <taxon>Eukaryota</taxon>
        <taxon>Viridiplantae</taxon>
        <taxon>Streptophyta</taxon>
        <taxon>Embryophyta</taxon>
        <taxon>Tracheophyta</taxon>
        <taxon>Spermatophyta</taxon>
        <taxon>Magnoliopsida</taxon>
        <taxon>Liliopsida</taxon>
        <taxon>Poales</taxon>
        <taxon>Poaceae</taxon>
        <taxon>PACMAD clade</taxon>
        <taxon>Arundinoideae</taxon>
        <taxon>Arundineae</taxon>
        <taxon>Arundo</taxon>
    </lineage>
</organism>
<sequence>MWLFSWPVLVWKMLVAVRQLVLDSESSICGLEWNVSLIWEWTSGECSSKLSSWRTHDDNQVSNNCWN</sequence>
<accession>A0A0A9BUQ0</accession>
<feature type="chain" id="PRO_5002060609" evidence="1">
    <location>
        <begin position="19"/>
        <end position="67"/>
    </location>
</feature>
<keyword evidence="1" id="KW-0732">Signal</keyword>
<dbReference type="AlphaFoldDB" id="A0A0A9BUQ0"/>
<reference evidence="2" key="2">
    <citation type="journal article" date="2015" name="Data Brief">
        <title>Shoot transcriptome of the giant reed, Arundo donax.</title>
        <authorList>
            <person name="Barrero R.A."/>
            <person name="Guerrero F.D."/>
            <person name="Moolhuijzen P."/>
            <person name="Goolsby J.A."/>
            <person name="Tidwell J."/>
            <person name="Bellgard S.E."/>
            <person name="Bellgard M.I."/>
        </authorList>
    </citation>
    <scope>NUCLEOTIDE SEQUENCE</scope>
    <source>
        <tissue evidence="2">Shoot tissue taken approximately 20 cm above the soil surface</tissue>
    </source>
</reference>
<evidence type="ECO:0000313" key="2">
    <source>
        <dbReference type="EMBL" id="JAD67769.1"/>
    </source>
</evidence>
<name>A0A0A9BUQ0_ARUDO</name>
<proteinExistence type="predicted"/>
<dbReference type="EMBL" id="GBRH01230126">
    <property type="protein sequence ID" value="JAD67769.1"/>
    <property type="molecule type" value="Transcribed_RNA"/>
</dbReference>
<evidence type="ECO:0000256" key="1">
    <source>
        <dbReference type="SAM" id="SignalP"/>
    </source>
</evidence>
<reference evidence="2" key="1">
    <citation type="submission" date="2014-09" db="EMBL/GenBank/DDBJ databases">
        <authorList>
            <person name="Magalhaes I.L.F."/>
            <person name="Oliveira U."/>
            <person name="Santos F.R."/>
            <person name="Vidigal T.H.D.A."/>
            <person name="Brescovit A.D."/>
            <person name="Santos A.J."/>
        </authorList>
    </citation>
    <scope>NUCLEOTIDE SEQUENCE</scope>
    <source>
        <tissue evidence="2">Shoot tissue taken approximately 20 cm above the soil surface</tissue>
    </source>
</reference>